<evidence type="ECO:0000256" key="2">
    <source>
        <dbReference type="ARBA" id="ARBA00023125"/>
    </source>
</evidence>
<dbReference type="SMART" id="SM00342">
    <property type="entry name" value="HTH_ARAC"/>
    <property type="match status" value="1"/>
</dbReference>
<dbReference type="InterPro" id="IPR009057">
    <property type="entry name" value="Homeodomain-like_sf"/>
</dbReference>
<feature type="transmembrane region" description="Helical" evidence="4">
    <location>
        <begin position="297"/>
        <end position="315"/>
    </location>
</feature>
<dbReference type="PATRIC" id="fig|1705565.3.peg.4917"/>
<dbReference type="PANTHER" id="PTHR43280:SF2">
    <property type="entry name" value="HTH-TYPE TRANSCRIPTIONAL REGULATOR EXSA"/>
    <property type="match status" value="1"/>
</dbReference>
<comment type="caution">
    <text evidence="6">The sequence shown here is derived from an EMBL/GenBank/DDBJ whole genome shotgun (WGS) entry which is preliminary data.</text>
</comment>
<keyword evidence="4" id="KW-0812">Transmembrane</keyword>
<keyword evidence="4" id="KW-0472">Membrane</keyword>
<dbReference type="PROSITE" id="PS00041">
    <property type="entry name" value="HTH_ARAC_FAMILY_1"/>
    <property type="match status" value="1"/>
</dbReference>
<dbReference type="GO" id="GO:0043565">
    <property type="term" value="F:sequence-specific DNA binding"/>
    <property type="evidence" value="ECO:0007669"/>
    <property type="project" value="InterPro"/>
</dbReference>
<keyword evidence="2" id="KW-0238">DNA-binding</keyword>
<name>A0A0M1P845_9BACL</name>
<protein>
    <submittedName>
        <fullName evidence="6">AraC family transcriptional regulator</fullName>
    </submittedName>
</protein>
<dbReference type="PANTHER" id="PTHR43280">
    <property type="entry name" value="ARAC-FAMILY TRANSCRIPTIONAL REGULATOR"/>
    <property type="match status" value="1"/>
</dbReference>
<dbReference type="Proteomes" id="UP000036932">
    <property type="component" value="Unassembled WGS sequence"/>
</dbReference>
<feature type="domain" description="HTH araC/xylS-type" evidence="5">
    <location>
        <begin position="651"/>
        <end position="750"/>
    </location>
</feature>
<sequence length="759" mass="86051">MIRQRLFRYAVYRNMFLNFVLLTAAMIALVTVVLYMMFSWSTAKEVGKISESMLKQNSAVSSVIRDQVYNVGNLLLSDKEIVNALLDKEADPLKQYGVFGTLSRVQSTYPFIHSIGIYNGSNVTYLNTKGITKEQEEVLLEEINSKNTSYFQLFPRTISSTTSANQSEDVLTFVLLPSYYSPLSSKGAIVINMSTDTIQDLIGGYSNEAVDSLYVIDDNGTIITHSDRSRFMEDISQESYVQSILASDTKSGYFTRFIDGRKSLVTYVKSKDMNWTFISVSQYQNLLFNMQALRTSALVLALACFVVSMFLSIWLTHHAYNPIRHLLEKMSSIPKMKENQRQINEFTILDTTYAEMTEKIRSMESEASVARAAHVLQLLKGGDETAYRRLAGEGRGPYFLAAVLLLDSQDGSPGGEDEELQSYSSAAVARAVQQMLEPEGASVATVEDGTVAIILPMKQSRPPLHVLGMLEEIQGEILRTLRVSVTVGIGTAAKTYAELLESFGCAQSCFHQRFFKGKGRLFYGDPIIASEAEHSEAQYPDKREKRIIEAIKLQQRDKLEKEIDHWIKEIRDYNYHEVMFFFNQFIGGLYKQLNVHTVKNQDSADLFLDFTRRITRFQTLQETADALKDLALRLCSLSEESGTVRHAEVVDFIQIYVRKHYARPDMSLEQVAGEVKLSRSYVGKLFKAHCELSFNDYLNAVRLEKARELLASTEESVQSISEQVGILNTTYFYTLFKKHYQISPAQFRSQHAIETKKAQ</sequence>
<organism evidence="6 7">
    <name type="scientific">Paenibacillus solani</name>
    <dbReference type="NCBI Taxonomy" id="1705565"/>
    <lineage>
        <taxon>Bacteria</taxon>
        <taxon>Bacillati</taxon>
        <taxon>Bacillota</taxon>
        <taxon>Bacilli</taxon>
        <taxon>Bacillales</taxon>
        <taxon>Paenibacillaceae</taxon>
        <taxon>Paenibacillus</taxon>
    </lineage>
</organism>
<dbReference type="Gene3D" id="3.30.450.20">
    <property type="entry name" value="PAS domain"/>
    <property type="match status" value="1"/>
</dbReference>
<evidence type="ECO:0000313" key="7">
    <source>
        <dbReference type="Proteomes" id="UP000036932"/>
    </source>
</evidence>
<dbReference type="SUPFAM" id="SSF46689">
    <property type="entry name" value="Homeodomain-like"/>
    <property type="match status" value="1"/>
</dbReference>
<evidence type="ECO:0000256" key="4">
    <source>
        <dbReference type="SAM" id="Phobius"/>
    </source>
</evidence>
<dbReference type="EMBL" id="LIUT01000001">
    <property type="protein sequence ID" value="KOR90204.1"/>
    <property type="molecule type" value="Genomic_DNA"/>
</dbReference>
<dbReference type="Gene3D" id="1.10.10.60">
    <property type="entry name" value="Homeodomain-like"/>
    <property type="match status" value="2"/>
</dbReference>
<gene>
    <name evidence="6" type="ORF">AM231_14385</name>
</gene>
<dbReference type="InterPro" id="IPR018062">
    <property type="entry name" value="HTH_AraC-typ_CS"/>
</dbReference>
<keyword evidence="4" id="KW-1133">Transmembrane helix</keyword>
<dbReference type="InterPro" id="IPR041522">
    <property type="entry name" value="CdaR_GGDEF"/>
</dbReference>
<dbReference type="Pfam" id="PF17853">
    <property type="entry name" value="GGDEF_2"/>
    <property type="match status" value="1"/>
</dbReference>
<reference evidence="7" key="1">
    <citation type="submission" date="2015-08" db="EMBL/GenBank/DDBJ databases">
        <title>Genome sequencing project for genomic taxonomy and phylogenomics of Bacillus-like bacteria.</title>
        <authorList>
            <person name="Liu B."/>
            <person name="Wang J."/>
            <person name="Zhu Y."/>
            <person name="Liu G."/>
            <person name="Chen Q."/>
            <person name="Chen Z."/>
            <person name="Lan J."/>
            <person name="Che J."/>
            <person name="Ge C."/>
            <person name="Shi H."/>
            <person name="Pan Z."/>
            <person name="Liu X."/>
        </authorList>
    </citation>
    <scope>NUCLEOTIDE SEQUENCE [LARGE SCALE GENOMIC DNA]</scope>
    <source>
        <strain evidence="7">FJAT-22460</strain>
    </source>
</reference>
<proteinExistence type="predicted"/>
<evidence type="ECO:0000256" key="1">
    <source>
        <dbReference type="ARBA" id="ARBA00023015"/>
    </source>
</evidence>
<dbReference type="PROSITE" id="PS01124">
    <property type="entry name" value="HTH_ARAC_FAMILY_2"/>
    <property type="match status" value="1"/>
</dbReference>
<keyword evidence="1" id="KW-0805">Transcription regulation</keyword>
<evidence type="ECO:0000259" key="5">
    <source>
        <dbReference type="PROSITE" id="PS01124"/>
    </source>
</evidence>
<dbReference type="CDD" id="cd12912">
    <property type="entry name" value="PDC2_MCP_like"/>
    <property type="match status" value="1"/>
</dbReference>
<evidence type="ECO:0000313" key="6">
    <source>
        <dbReference type="EMBL" id="KOR90204.1"/>
    </source>
</evidence>
<keyword evidence="7" id="KW-1185">Reference proteome</keyword>
<evidence type="ECO:0000256" key="3">
    <source>
        <dbReference type="ARBA" id="ARBA00023163"/>
    </source>
</evidence>
<dbReference type="RefSeq" id="WP_054403150.1">
    <property type="nucleotide sequence ID" value="NZ_LIUT01000001.1"/>
</dbReference>
<feature type="transmembrane region" description="Helical" evidence="4">
    <location>
        <begin position="15"/>
        <end position="38"/>
    </location>
</feature>
<dbReference type="InterPro" id="IPR018060">
    <property type="entry name" value="HTH_AraC"/>
</dbReference>
<dbReference type="Pfam" id="PF12833">
    <property type="entry name" value="HTH_18"/>
    <property type="match status" value="1"/>
</dbReference>
<dbReference type="OrthoDB" id="2650757at2"/>
<accession>A0A0M1P845</accession>
<dbReference type="GO" id="GO:0003700">
    <property type="term" value="F:DNA-binding transcription factor activity"/>
    <property type="evidence" value="ECO:0007669"/>
    <property type="project" value="InterPro"/>
</dbReference>
<keyword evidence="3" id="KW-0804">Transcription</keyword>
<dbReference type="AlphaFoldDB" id="A0A0M1P845"/>